<dbReference type="SUPFAM" id="SSF51445">
    <property type="entry name" value="(Trans)glycosidases"/>
    <property type="match status" value="1"/>
</dbReference>
<reference evidence="1 2" key="1">
    <citation type="submission" date="2016-10" db="EMBL/GenBank/DDBJ databases">
        <authorList>
            <person name="de Groot N.N."/>
        </authorList>
    </citation>
    <scope>NUCLEOTIDE SEQUENCE [LARGE SCALE GENOMIC DNA]</scope>
    <source>
        <strain evidence="1 2">DSM 1801</strain>
    </source>
</reference>
<protein>
    <submittedName>
        <fullName evidence="1">Uncharacterized protein</fullName>
    </submittedName>
</protein>
<evidence type="ECO:0000313" key="1">
    <source>
        <dbReference type="EMBL" id="SET21948.1"/>
    </source>
</evidence>
<keyword evidence="2" id="KW-1185">Reference proteome</keyword>
<dbReference type="InterPro" id="IPR017853">
    <property type="entry name" value="GH"/>
</dbReference>
<dbReference type="STRING" id="29364.SAMN04487772_1118"/>
<dbReference type="OrthoDB" id="2050760at2"/>
<name>A0A1I0CRM2_9FIRM</name>
<sequence length="453" mass="54008">MKLTRVQLKRNKNQIIMANGSERSDYIPMKYIFSQFERIHDGVQLMKTYYPNEKNWSDSHRISEVTKKENVDYAWGYEYEDYHPFNIWSEHSSTLREIEEIKQYGADLHLTLTMDLALSEDEIRKIAESLRGYGKIYLRINHEMNGTWFRYNTQHTYKEACDFFVKCHHIIKQVSSNIYTVFNLSADAFVVDVQVRNEPLHLDALREALQVADYWSIDKYASLNWGWPFEMPDDGEHWRHWTGTVENWWTIIEETYIKMIWNNDLKAKPLFINEFNSDSDVDGENGQAEVISKVYKRIARGEFEWLEGIVLYQFRDYGGLGLEKGTREKFCKLPALSAYKEAIQEFPYSFQQEKDNWENADFTFVWQDIDQVYGVRIKEIQGKDCFQNKLDMPVFLTWENGTVWKRILPEESVSLPHKEEVYLFVPPYKNKNHVFQYSAVVRNIESQLEKMFQ</sequence>
<dbReference type="EMBL" id="FOHN01000011">
    <property type="protein sequence ID" value="SET21948.1"/>
    <property type="molecule type" value="Genomic_DNA"/>
</dbReference>
<accession>A0A1I0CRM2</accession>
<evidence type="ECO:0000313" key="2">
    <source>
        <dbReference type="Proteomes" id="UP000199800"/>
    </source>
</evidence>
<dbReference type="AlphaFoldDB" id="A0A1I0CRM2"/>
<gene>
    <name evidence="1" type="ORF">SAMN04487772_1118</name>
</gene>
<proteinExistence type="predicted"/>
<dbReference type="Proteomes" id="UP000199800">
    <property type="component" value="Unassembled WGS sequence"/>
</dbReference>
<organism evidence="1 2">
    <name type="scientific">[Clostridium] polysaccharolyticum</name>
    <dbReference type="NCBI Taxonomy" id="29364"/>
    <lineage>
        <taxon>Bacteria</taxon>
        <taxon>Bacillati</taxon>
        <taxon>Bacillota</taxon>
        <taxon>Clostridia</taxon>
        <taxon>Lachnospirales</taxon>
        <taxon>Lachnospiraceae</taxon>
    </lineage>
</organism>
<dbReference type="RefSeq" id="WP_092477828.1">
    <property type="nucleotide sequence ID" value="NZ_FOHN01000011.1"/>
</dbReference>
<dbReference type="Gene3D" id="3.20.20.80">
    <property type="entry name" value="Glycosidases"/>
    <property type="match status" value="1"/>
</dbReference>